<dbReference type="EMBL" id="JAWWNJ010000046">
    <property type="protein sequence ID" value="KAK7018240.1"/>
    <property type="molecule type" value="Genomic_DNA"/>
</dbReference>
<dbReference type="InterPro" id="IPR035503">
    <property type="entry name" value="IOC4-like_PWWP"/>
</dbReference>
<evidence type="ECO:0000256" key="1">
    <source>
        <dbReference type="SAM" id="MobiDB-lite"/>
    </source>
</evidence>
<proteinExistence type="predicted"/>
<sequence>MSAKKIGSSAKKPEVEVFDIRDIVLAKVRGYPPWPGMVVDPEAVPKAVSKERPVGKKSNVCCVRFFPAGDYSWLPPKELTRLTTTQINAFINDSAKKDGDLKDGYKTALDPTTWEEEHAANPPPQKKRKGRSKSKKDDDDEEDELVEEEEEEKAGKKRKRAESPAPKKGKAGAKKGGKKKSKATVESEDEAAGDGEAEGEGEGKRANKKAKTADDANAQLESDPEALKVRDWRHKLQKTFLSSNKAPPKADEMPNVDALFTTIESYEDITIAYLTFSKIGKVMRHIHLLEPNRVPRDDEYHFRDRAKALVDKWQGILATSKAETAAEGVTEGTAKMDINGEAKEGETEAEGAGDLTVMDVTMDQSQEV</sequence>
<organism evidence="3 4">
    <name type="scientific">Favolaschia claudopus</name>
    <dbReference type="NCBI Taxonomy" id="2862362"/>
    <lineage>
        <taxon>Eukaryota</taxon>
        <taxon>Fungi</taxon>
        <taxon>Dikarya</taxon>
        <taxon>Basidiomycota</taxon>
        <taxon>Agaricomycotina</taxon>
        <taxon>Agaricomycetes</taxon>
        <taxon>Agaricomycetidae</taxon>
        <taxon>Agaricales</taxon>
        <taxon>Marasmiineae</taxon>
        <taxon>Mycenaceae</taxon>
        <taxon>Favolaschia</taxon>
    </lineage>
</organism>
<gene>
    <name evidence="3" type="ORF">R3P38DRAFT_2981909</name>
</gene>
<evidence type="ECO:0000313" key="4">
    <source>
        <dbReference type="Proteomes" id="UP001362999"/>
    </source>
</evidence>
<comment type="caution">
    <text evidence="3">The sequence shown here is derived from an EMBL/GenBank/DDBJ whole genome shotgun (WGS) entry which is preliminary data.</text>
</comment>
<dbReference type="Proteomes" id="UP001362999">
    <property type="component" value="Unassembled WGS sequence"/>
</dbReference>
<feature type="compositionally biased region" description="Basic and acidic residues" evidence="1">
    <location>
        <begin position="95"/>
        <end position="105"/>
    </location>
</feature>
<dbReference type="SUPFAM" id="SSF63748">
    <property type="entry name" value="Tudor/PWWP/MBT"/>
    <property type="match status" value="1"/>
</dbReference>
<feature type="compositionally biased region" description="Basic residues" evidence="1">
    <location>
        <begin position="167"/>
        <end position="182"/>
    </location>
</feature>
<dbReference type="InterPro" id="IPR000313">
    <property type="entry name" value="PWWP_dom"/>
</dbReference>
<dbReference type="PROSITE" id="PS50812">
    <property type="entry name" value="PWWP"/>
    <property type="match status" value="1"/>
</dbReference>
<accession>A0AAW0AXB8</accession>
<feature type="compositionally biased region" description="Acidic residues" evidence="1">
    <location>
        <begin position="138"/>
        <end position="152"/>
    </location>
</feature>
<reference evidence="3 4" key="1">
    <citation type="journal article" date="2024" name="J Genomics">
        <title>Draft genome sequencing and assembly of Favolaschia claudopus CIRM-BRFM 2984 isolated from oak limbs.</title>
        <authorList>
            <person name="Navarro D."/>
            <person name="Drula E."/>
            <person name="Chaduli D."/>
            <person name="Cazenave R."/>
            <person name="Ahrendt S."/>
            <person name="Wang J."/>
            <person name="Lipzen A."/>
            <person name="Daum C."/>
            <person name="Barry K."/>
            <person name="Grigoriev I.V."/>
            <person name="Favel A."/>
            <person name="Rosso M.N."/>
            <person name="Martin F."/>
        </authorList>
    </citation>
    <scope>NUCLEOTIDE SEQUENCE [LARGE SCALE GENOMIC DNA]</scope>
    <source>
        <strain evidence="3 4">CIRM-BRFM 2984</strain>
    </source>
</reference>
<feature type="domain" description="PWWP" evidence="2">
    <location>
        <begin position="20"/>
        <end position="85"/>
    </location>
</feature>
<dbReference type="SMART" id="SM00293">
    <property type="entry name" value="PWWP"/>
    <property type="match status" value="1"/>
</dbReference>
<evidence type="ECO:0000313" key="3">
    <source>
        <dbReference type="EMBL" id="KAK7018240.1"/>
    </source>
</evidence>
<dbReference type="CDD" id="cd05840">
    <property type="entry name" value="PWWP_ScIOC4-like"/>
    <property type="match status" value="1"/>
</dbReference>
<protein>
    <recommendedName>
        <fullName evidence="2">PWWP domain-containing protein</fullName>
    </recommendedName>
</protein>
<evidence type="ECO:0000259" key="2">
    <source>
        <dbReference type="PROSITE" id="PS50812"/>
    </source>
</evidence>
<dbReference type="Pfam" id="PF00855">
    <property type="entry name" value="PWWP"/>
    <property type="match status" value="1"/>
</dbReference>
<name>A0AAW0AXB8_9AGAR</name>
<dbReference type="Gene3D" id="2.30.30.140">
    <property type="match status" value="1"/>
</dbReference>
<dbReference type="AlphaFoldDB" id="A0AAW0AXB8"/>
<keyword evidence="4" id="KW-1185">Reference proteome</keyword>
<feature type="region of interest" description="Disordered" evidence="1">
    <location>
        <begin position="95"/>
        <end position="224"/>
    </location>
</feature>
<feature type="compositionally biased region" description="Acidic residues" evidence="1">
    <location>
        <begin position="186"/>
        <end position="200"/>
    </location>
</feature>
<feature type="compositionally biased region" description="Basic residues" evidence="1">
    <location>
        <begin position="125"/>
        <end position="134"/>
    </location>
</feature>